<keyword evidence="5" id="KW-1133">Transmembrane helix</keyword>
<evidence type="ECO:0000256" key="4">
    <source>
        <dbReference type="RuleBase" id="RU361279"/>
    </source>
</evidence>
<evidence type="ECO:0000256" key="2">
    <source>
        <dbReference type="ARBA" id="ARBA00022741"/>
    </source>
</evidence>
<dbReference type="InterPro" id="IPR037171">
    <property type="entry name" value="NagB/RpiA_transferase-like"/>
</dbReference>
<dbReference type="PANTHER" id="PTHR23407:SF1">
    <property type="entry name" value="5-FORMYLTETRAHYDROFOLATE CYCLO-LIGASE"/>
    <property type="match status" value="1"/>
</dbReference>
<keyword evidence="4" id="KW-0460">Magnesium</keyword>
<keyword evidence="3 4" id="KW-0067">ATP-binding</keyword>
<dbReference type="Pfam" id="PF01812">
    <property type="entry name" value="5-FTHF_cyc-lig"/>
    <property type="match status" value="1"/>
</dbReference>
<keyword evidence="5" id="KW-0472">Membrane</keyword>
<dbReference type="PIRSF" id="PIRSF006806">
    <property type="entry name" value="FTHF_cligase"/>
    <property type="match status" value="1"/>
</dbReference>
<accession>A0ABW5CIT7</accession>
<comment type="cofactor">
    <cofactor evidence="4">
        <name>Mg(2+)</name>
        <dbReference type="ChEBI" id="CHEBI:18420"/>
    </cofactor>
</comment>
<dbReference type="SUPFAM" id="SSF100950">
    <property type="entry name" value="NagB/RpiA/CoA transferase-like"/>
    <property type="match status" value="1"/>
</dbReference>
<dbReference type="RefSeq" id="WP_377946320.1">
    <property type="nucleotide sequence ID" value="NZ_CP072611.1"/>
</dbReference>
<dbReference type="PANTHER" id="PTHR23407">
    <property type="entry name" value="ATPASE INHIBITOR/5-FORMYLTETRAHYDROFOLATE CYCLO-LIGASE"/>
    <property type="match status" value="1"/>
</dbReference>
<name>A0ABW5CIT7_9HYPH</name>
<dbReference type="Gene3D" id="3.40.50.10420">
    <property type="entry name" value="NagB/RpiA/CoA transferase-like"/>
    <property type="match status" value="1"/>
</dbReference>
<dbReference type="Proteomes" id="UP001597371">
    <property type="component" value="Unassembled WGS sequence"/>
</dbReference>
<keyword evidence="2 4" id="KW-0547">Nucleotide-binding</keyword>
<proteinExistence type="inferred from homology"/>
<feature type="transmembrane region" description="Helical" evidence="5">
    <location>
        <begin position="46"/>
        <end position="67"/>
    </location>
</feature>
<protein>
    <recommendedName>
        <fullName evidence="4">5-formyltetrahydrofolate cyclo-ligase</fullName>
        <ecNumber evidence="4">6.3.3.2</ecNumber>
    </recommendedName>
</protein>
<sequence length="208" mass="22383">MARHFLLVSRGGMHDRPSAKGALRRELLARRDGLAPEFRANASRLVAGRILAGFGVAPAILGAYLPIRSEVDPRSLMTVLAERGARVCAPAIKGDHLEFREWTPAAVLEPQGLGTRAPGPAAPVLRPEILLVPLAGFDRRGHRLGYGRGFYDRAIARLRADGAPLLAIGLAFSAQEVPAVPDDPFDIALDAIVTEAEWVRPRETPPPS</sequence>
<evidence type="ECO:0000313" key="7">
    <source>
        <dbReference type="Proteomes" id="UP001597371"/>
    </source>
</evidence>
<dbReference type="NCBIfam" id="TIGR02727">
    <property type="entry name" value="MTHFS_bact"/>
    <property type="match status" value="1"/>
</dbReference>
<dbReference type="GO" id="GO:0030272">
    <property type="term" value="F:5-formyltetrahydrofolate cyclo-ligase activity"/>
    <property type="evidence" value="ECO:0007669"/>
    <property type="project" value="UniProtKB-EC"/>
</dbReference>
<keyword evidence="4" id="KW-0479">Metal-binding</keyword>
<evidence type="ECO:0000256" key="1">
    <source>
        <dbReference type="ARBA" id="ARBA00010638"/>
    </source>
</evidence>
<evidence type="ECO:0000313" key="6">
    <source>
        <dbReference type="EMBL" id="MFD2236136.1"/>
    </source>
</evidence>
<keyword evidence="7" id="KW-1185">Reference proteome</keyword>
<keyword evidence="5" id="KW-0812">Transmembrane</keyword>
<dbReference type="InterPro" id="IPR024185">
    <property type="entry name" value="FTHF_cligase-like_sf"/>
</dbReference>
<dbReference type="EC" id="6.3.3.2" evidence="4"/>
<comment type="catalytic activity">
    <reaction evidence="4">
        <text>(6S)-5-formyl-5,6,7,8-tetrahydrofolate + ATP = (6R)-5,10-methenyltetrahydrofolate + ADP + phosphate</text>
        <dbReference type="Rhea" id="RHEA:10488"/>
        <dbReference type="ChEBI" id="CHEBI:30616"/>
        <dbReference type="ChEBI" id="CHEBI:43474"/>
        <dbReference type="ChEBI" id="CHEBI:57455"/>
        <dbReference type="ChEBI" id="CHEBI:57457"/>
        <dbReference type="ChEBI" id="CHEBI:456216"/>
        <dbReference type="EC" id="6.3.3.2"/>
    </reaction>
</comment>
<dbReference type="EMBL" id="JBHUIJ010000002">
    <property type="protein sequence ID" value="MFD2236136.1"/>
    <property type="molecule type" value="Genomic_DNA"/>
</dbReference>
<reference evidence="7" key="1">
    <citation type="journal article" date="2019" name="Int. J. Syst. Evol. Microbiol.">
        <title>The Global Catalogue of Microorganisms (GCM) 10K type strain sequencing project: providing services to taxonomists for standard genome sequencing and annotation.</title>
        <authorList>
            <consortium name="The Broad Institute Genomics Platform"/>
            <consortium name="The Broad Institute Genome Sequencing Center for Infectious Disease"/>
            <person name="Wu L."/>
            <person name="Ma J."/>
        </authorList>
    </citation>
    <scope>NUCLEOTIDE SEQUENCE [LARGE SCALE GENOMIC DNA]</scope>
    <source>
        <strain evidence="7">ZS-35-S2</strain>
    </source>
</reference>
<dbReference type="InterPro" id="IPR002698">
    <property type="entry name" value="FTHF_cligase"/>
</dbReference>
<evidence type="ECO:0000256" key="3">
    <source>
        <dbReference type="ARBA" id="ARBA00022840"/>
    </source>
</evidence>
<keyword evidence="6" id="KW-0436">Ligase</keyword>
<comment type="caution">
    <text evidence="6">The sequence shown here is derived from an EMBL/GenBank/DDBJ whole genome shotgun (WGS) entry which is preliminary data.</text>
</comment>
<comment type="similarity">
    <text evidence="1 4">Belongs to the 5-formyltetrahydrofolate cyclo-ligase family.</text>
</comment>
<gene>
    <name evidence="6" type="ORF">ACFSKQ_01500</name>
</gene>
<organism evidence="6 7">
    <name type="scientific">Aureimonas populi</name>
    <dbReference type="NCBI Taxonomy" id="1701758"/>
    <lineage>
        <taxon>Bacteria</taxon>
        <taxon>Pseudomonadati</taxon>
        <taxon>Pseudomonadota</taxon>
        <taxon>Alphaproteobacteria</taxon>
        <taxon>Hyphomicrobiales</taxon>
        <taxon>Aurantimonadaceae</taxon>
        <taxon>Aureimonas</taxon>
    </lineage>
</organism>
<evidence type="ECO:0000256" key="5">
    <source>
        <dbReference type="SAM" id="Phobius"/>
    </source>
</evidence>